<evidence type="ECO:0000313" key="2">
    <source>
        <dbReference type="Proteomes" id="UP000472271"/>
    </source>
</evidence>
<reference evidence="1" key="1">
    <citation type="submission" date="2019-06" db="EMBL/GenBank/DDBJ databases">
        <authorList>
            <consortium name="Wellcome Sanger Institute Data Sharing"/>
        </authorList>
    </citation>
    <scope>NUCLEOTIDE SEQUENCE [LARGE SCALE GENOMIC DNA]</scope>
</reference>
<evidence type="ECO:0000313" key="1">
    <source>
        <dbReference type="Ensembl" id="ENSSORP00005017663.1"/>
    </source>
</evidence>
<reference evidence="1" key="2">
    <citation type="submission" date="2025-08" db="UniProtKB">
        <authorList>
            <consortium name="Ensembl"/>
        </authorList>
    </citation>
    <scope>IDENTIFICATION</scope>
</reference>
<dbReference type="AlphaFoldDB" id="A0A672ZML3"/>
<proteinExistence type="predicted"/>
<dbReference type="Proteomes" id="UP000472271">
    <property type="component" value="Chromosome 9"/>
</dbReference>
<dbReference type="InParanoid" id="A0A672ZML3"/>
<protein>
    <submittedName>
        <fullName evidence="1">Uncharacterized protein</fullName>
    </submittedName>
</protein>
<organism evidence="1 2">
    <name type="scientific">Sphaeramia orbicularis</name>
    <name type="common">orbiculate cardinalfish</name>
    <dbReference type="NCBI Taxonomy" id="375764"/>
    <lineage>
        <taxon>Eukaryota</taxon>
        <taxon>Metazoa</taxon>
        <taxon>Chordata</taxon>
        <taxon>Craniata</taxon>
        <taxon>Vertebrata</taxon>
        <taxon>Euteleostomi</taxon>
        <taxon>Actinopterygii</taxon>
        <taxon>Neopterygii</taxon>
        <taxon>Teleostei</taxon>
        <taxon>Neoteleostei</taxon>
        <taxon>Acanthomorphata</taxon>
        <taxon>Gobiaria</taxon>
        <taxon>Kurtiformes</taxon>
        <taxon>Apogonoidei</taxon>
        <taxon>Apogonidae</taxon>
        <taxon>Apogoninae</taxon>
        <taxon>Sphaeramia</taxon>
    </lineage>
</organism>
<name>A0A672ZML3_9TELE</name>
<reference evidence="1" key="3">
    <citation type="submission" date="2025-09" db="UniProtKB">
        <authorList>
            <consortium name="Ensembl"/>
        </authorList>
    </citation>
    <scope>IDENTIFICATION</scope>
</reference>
<sequence length="76" mass="8477">MGSALGLASLTLRTWPFHCIPCTIFIALSRSSSFLKVTKANVCLPKSLILCGLRLCLPQRSHSYLPFRVIKIRCDL</sequence>
<accession>A0A672ZML3</accession>
<dbReference type="Ensembl" id="ENSSORT00005018183.1">
    <property type="protein sequence ID" value="ENSSORP00005017663.1"/>
    <property type="gene ID" value="ENSSORG00005008791.1"/>
</dbReference>
<keyword evidence="2" id="KW-1185">Reference proteome</keyword>